<evidence type="ECO:0008006" key="4">
    <source>
        <dbReference type="Google" id="ProtNLM"/>
    </source>
</evidence>
<dbReference type="Pfam" id="PF19700">
    <property type="entry name" value="DUF6198"/>
    <property type="match status" value="1"/>
</dbReference>
<dbReference type="EMBL" id="FNUC01000004">
    <property type="protein sequence ID" value="SEF17456.1"/>
    <property type="molecule type" value="Genomic_DNA"/>
</dbReference>
<keyword evidence="1" id="KW-0472">Membrane</keyword>
<dbReference type="OrthoDB" id="154912at2"/>
<proteinExistence type="predicted"/>
<organism evidence="2 3">
    <name type="scientific">Jiangella alba</name>
    <dbReference type="NCBI Taxonomy" id="561176"/>
    <lineage>
        <taxon>Bacteria</taxon>
        <taxon>Bacillati</taxon>
        <taxon>Actinomycetota</taxon>
        <taxon>Actinomycetes</taxon>
        <taxon>Jiangellales</taxon>
        <taxon>Jiangellaceae</taxon>
        <taxon>Jiangella</taxon>
    </lineage>
</organism>
<keyword evidence="3" id="KW-1185">Reference proteome</keyword>
<dbReference type="InterPro" id="IPR038750">
    <property type="entry name" value="YczE/YyaS-like"/>
</dbReference>
<sequence length="206" mass="21358">MGSVMTRRLIQLFAGLLLYGFSMALLVEAGLGLDPWDVLHQGIAERAGLSIGTIVILVGVVVLLLWIPLRQRPGVGTIANALLVGLAADASIWLLPSPDPLAVQIVFLVSGVVLNAVATAAYIGARLGPGPRDGLMTGLVQRTGRSVRVVRTSIEVTVLATGWLLGGTVGAGTVVYALAIGPLVHLLLPRLQVREPVRVAAATAAT</sequence>
<reference evidence="3" key="1">
    <citation type="submission" date="2016-10" db="EMBL/GenBank/DDBJ databases">
        <authorList>
            <person name="Varghese N."/>
            <person name="Submissions S."/>
        </authorList>
    </citation>
    <scope>NUCLEOTIDE SEQUENCE [LARGE SCALE GENOMIC DNA]</scope>
    <source>
        <strain evidence="3">DSM 45237</strain>
    </source>
</reference>
<dbReference type="PANTHER" id="PTHR40078">
    <property type="entry name" value="INTEGRAL MEMBRANE PROTEIN-RELATED"/>
    <property type="match status" value="1"/>
</dbReference>
<evidence type="ECO:0000313" key="3">
    <source>
        <dbReference type="Proteomes" id="UP000181980"/>
    </source>
</evidence>
<dbReference type="AlphaFoldDB" id="A0A1H5PUI0"/>
<accession>A0A1H5PUI0</accession>
<gene>
    <name evidence="2" type="ORF">SAMN04488561_5879</name>
</gene>
<protein>
    <recommendedName>
        <fullName evidence="4">Membrane protein YczE</fullName>
    </recommendedName>
</protein>
<name>A0A1H5PUI0_9ACTN</name>
<dbReference type="STRING" id="561176.SAMN04488561_5879"/>
<dbReference type="Proteomes" id="UP000181980">
    <property type="component" value="Unassembled WGS sequence"/>
</dbReference>
<feature type="transmembrane region" description="Helical" evidence="1">
    <location>
        <begin position="74"/>
        <end position="95"/>
    </location>
</feature>
<evidence type="ECO:0000256" key="1">
    <source>
        <dbReference type="SAM" id="Phobius"/>
    </source>
</evidence>
<keyword evidence="1" id="KW-1133">Transmembrane helix</keyword>
<feature type="transmembrane region" description="Helical" evidence="1">
    <location>
        <begin position="101"/>
        <end position="125"/>
    </location>
</feature>
<evidence type="ECO:0000313" key="2">
    <source>
        <dbReference type="EMBL" id="SEF17456.1"/>
    </source>
</evidence>
<feature type="transmembrane region" description="Helical" evidence="1">
    <location>
        <begin position="48"/>
        <end position="67"/>
    </location>
</feature>
<dbReference type="PANTHER" id="PTHR40078:SF1">
    <property type="entry name" value="INTEGRAL MEMBRANE PROTEIN"/>
    <property type="match status" value="1"/>
</dbReference>
<keyword evidence="1" id="KW-0812">Transmembrane</keyword>